<dbReference type="Gene3D" id="2.120.10.30">
    <property type="entry name" value="TolB, C-terminal domain"/>
    <property type="match status" value="1"/>
</dbReference>
<dbReference type="PANTHER" id="PTHR19328">
    <property type="entry name" value="HEDGEHOG-INTERACTING PROTEIN"/>
    <property type="match status" value="1"/>
</dbReference>
<gene>
    <name evidence="2" type="ordered locus">Mmar10_0439</name>
</gene>
<dbReference type="PANTHER" id="PTHR19328:SF75">
    <property type="entry name" value="ALDOSE SUGAR DEHYDROGENASE YLII"/>
    <property type="match status" value="1"/>
</dbReference>
<dbReference type="SUPFAM" id="SSF50952">
    <property type="entry name" value="Soluble quinoprotein glucose dehydrogenase"/>
    <property type="match status" value="1"/>
</dbReference>
<feature type="domain" description="Glucose/Sorbosone dehydrogenase" evidence="1">
    <location>
        <begin position="40"/>
        <end position="369"/>
    </location>
</feature>
<dbReference type="Proteomes" id="UP000001964">
    <property type="component" value="Chromosome"/>
</dbReference>
<dbReference type="InterPro" id="IPR012938">
    <property type="entry name" value="Glc/Sorbosone_DH"/>
</dbReference>
<dbReference type="EMBL" id="CP000449">
    <property type="protein sequence ID" value="ABI64732.1"/>
    <property type="molecule type" value="Genomic_DNA"/>
</dbReference>
<dbReference type="eggNOG" id="COG2133">
    <property type="taxonomic scope" value="Bacteria"/>
</dbReference>
<organism evidence="2 3">
    <name type="scientific">Maricaulis maris (strain MCS10)</name>
    <name type="common">Caulobacter maris</name>
    <dbReference type="NCBI Taxonomy" id="394221"/>
    <lineage>
        <taxon>Bacteria</taxon>
        <taxon>Pseudomonadati</taxon>
        <taxon>Pseudomonadota</taxon>
        <taxon>Alphaproteobacteria</taxon>
        <taxon>Maricaulales</taxon>
        <taxon>Maricaulaceae</taxon>
        <taxon>Maricaulis</taxon>
    </lineage>
</organism>
<dbReference type="STRING" id="394221.Mmar10_0439"/>
<keyword evidence="3" id="KW-1185">Reference proteome</keyword>
<sequence precursor="true">MRVVASLVAAIGLTSSGLAQSDIHETEQADFRMEAVAEGLEFPWSMAFLPDGRLLVSERAGRLRLIEGDTLRRAPVAGLPDIMVEGQGGLLGLAVHPDFADNGLIYFAYAEGSANANHTALARGRLNDDATALTEVETLFQVNFDKERGFHFGGRLQFLPDSTLLLTLGDGGLHRNEAQDLTNHLGTIIRLNDDGTVPFDNPFVSARGARPEIYTYGHRNVQGIAINPQTGSVWAHEHGARGGDEINLVEPGRNYGWPLVTYGVNYNGTPISDATHGDGLEQPIWFWDPSIAPSGLAFYDGDGFENWQGDAFVGALVGSRLVRFEVEGDRIISREELLVGRGERIRDVTTGADGSLYILTDERAGSVLRLVPVIP</sequence>
<evidence type="ECO:0000313" key="3">
    <source>
        <dbReference type="Proteomes" id="UP000001964"/>
    </source>
</evidence>
<evidence type="ECO:0000259" key="1">
    <source>
        <dbReference type="Pfam" id="PF07995"/>
    </source>
</evidence>
<dbReference type="AlphaFoldDB" id="Q0ASK5"/>
<dbReference type="RefSeq" id="WP_011642379.1">
    <property type="nucleotide sequence ID" value="NC_008347.1"/>
</dbReference>
<dbReference type="HOGENOM" id="CLU_012253_1_1_5"/>
<proteinExistence type="predicted"/>
<protein>
    <submittedName>
        <fullName evidence="2">Glucose sorbosone dehydrogenase</fullName>
    </submittedName>
</protein>
<name>Q0ASK5_MARMM</name>
<dbReference type="OrthoDB" id="9770043at2"/>
<reference evidence="2 3" key="1">
    <citation type="submission" date="2006-08" db="EMBL/GenBank/DDBJ databases">
        <title>Complete sequence of Maricaulis maris MCS10.</title>
        <authorList>
            <consortium name="US DOE Joint Genome Institute"/>
            <person name="Copeland A."/>
            <person name="Lucas S."/>
            <person name="Lapidus A."/>
            <person name="Barry K."/>
            <person name="Detter J.C."/>
            <person name="Glavina del Rio T."/>
            <person name="Hammon N."/>
            <person name="Israni S."/>
            <person name="Dalin E."/>
            <person name="Tice H."/>
            <person name="Pitluck S."/>
            <person name="Saunders E."/>
            <person name="Brettin T."/>
            <person name="Bruce D."/>
            <person name="Han C."/>
            <person name="Tapia R."/>
            <person name="Gilna P."/>
            <person name="Schmutz J."/>
            <person name="Larimer F."/>
            <person name="Land M."/>
            <person name="Hauser L."/>
            <person name="Kyrpides N."/>
            <person name="Mikhailova N."/>
            <person name="Viollier P."/>
            <person name="Stephens C."/>
            <person name="Richardson P."/>
        </authorList>
    </citation>
    <scope>NUCLEOTIDE SEQUENCE [LARGE SCALE GENOMIC DNA]</scope>
    <source>
        <strain evidence="2 3">MCS10</strain>
    </source>
</reference>
<accession>Q0ASK5</accession>
<dbReference type="InterPro" id="IPR011041">
    <property type="entry name" value="Quinoprot_gluc/sorb_DH_b-prop"/>
</dbReference>
<dbReference type="Pfam" id="PF07995">
    <property type="entry name" value="GSDH"/>
    <property type="match status" value="1"/>
</dbReference>
<dbReference type="InterPro" id="IPR011042">
    <property type="entry name" value="6-blade_b-propeller_TolB-like"/>
</dbReference>
<dbReference type="KEGG" id="mmr:Mmar10_0439"/>
<evidence type="ECO:0000313" key="2">
    <source>
        <dbReference type="EMBL" id="ABI64732.1"/>
    </source>
</evidence>